<proteinExistence type="predicted"/>
<dbReference type="PROSITE" id="PS51257">
    <property type="entry name" value="PROKAR_LIPOPROTEIN"/>
    <property type="match status" value="1"/>
</dbReference>
<dbReference type="RefSeq" id="WP_302040463.1">
    <property type="nucleotide sequence ID" value="NZ_JAUKPO010000021.1"/>
</dbReference>
<evidence type="ECO:0000313" key="1">
    <source>
        <dbReference type="EMBL" id="MDO1449659.1"/>
    </source>
</evidence>
<comment type="caution">
    <text evidence="1">The sequence shown here is derived from an EMBL/GenBank/DDBJ whole genome shotgun (WGS) entry which is preliminary data.</text>
</comment>
<evidence type="ECO:0000313" key="2">
    <source>
        <dbReference type="Proteomes" id="UP001168528"/>
    </source>
</evidence>
<dbReference type="Proteomes" id="UP001168528">
    <property type="component" value="Unassembled WGS sequence"/>
</dbReference>
<sequence>MKNFTHLIFLLLVTFSFGCAGNYKAISPKKLEYHYTEENGGVSLSYRYDVLSLKGNRRYAKKEDKRDIKVVAVKVTNNTDTTLSFSQDLNWEQGNREIIPLDPTVVGKKIKQTVPTYLFYLPLTLTLSTTTLPIGIPIAVGNMIVAGSSNKNFREELHQYNLSGKKIEPGQTVYGIISIDATQTAPIRLVRKESIITQR</sequence>
<accession>A0ABT8RCC5</accession>
<gene>
    <name evidence="1" type="ORF">Q0590_25505</name>
</gene>
<protein>
    <submittedName>
        <fullName evidence="1">Uncharacterized protein</fullName>
    </submittedName>
</protein>
<dbReference type="EMBL" id="JAUKPO010000021">
    <property type="protein sequence ID" value="MDO1449659.1"/>
    <property type="molecule type" value="Genomic_DNA"/>
</dbReference>
<organism evidence="1 2">
    <name type="scientific">Rhodocytophaga aerolata</name>
    <dbReference type="NCBI Taxonomy" id="455078"/>
    <lineage>
        <taxon>Bacteria</taxon>
        <taxon>Pseudomonadati</taxon>
        <taxon>Bacteroidota</taxon>
        <taxon>Cytophagia</taxon>
        <taxon>Cytophagales</taxon>
        <taxon>Rhodocytophagaceae</taxon>
        <taxon>Rhodocytophaga</taxon>
    </lineage>
</organism>
<keyword evidence="2" id="KW-1185">Reference proteome</keyword>
<reference evidence="1" key="1">
    <citation type="submission" date="2023-07" db="EMBL/GenBank/DDBJ databases">
        <title>The genome sequence of Rhodocytophaga aerolata KACC 12507.</title>
        <authorList>
            <person name="Zhang X."/>
        </authorList>
    </citation>
    <scope>NUCLEOTIDE SEQUENCE</scope>
    <source>
        <strain evidence="1">KACC 12507</strain>
    </source>
</reference>
<name>A0ABT8RCC5_9BACT</name>